<reference evidence="5" key="2">
    <citation type="journal article" date="2021" name="PeerJ">
        <title>Extensive microbial diversity within the chicken gut microbiome revealed by metagenomics and culture.</title>
        <authorList>
            <person name="Gilroy R."/>
            <person name="Ravi A."/>
            <person name="Getino M."/>
            <person name="Pursley I."/>
            <person name="Horton D.L."/>
            <person name="Alikhan N.F."/>
            <person name="Baker D."/>
            <person name="Gharbi K."/>
            <person name="Hall N."/>
            <person name="Watson M."/>
            <person name="Adriaenssens E.M."/>
            <person name="Foster-Nyarko E."/>
            <person name="Jarju S."/>
            <person name="Secka A."/>
            <person name="Antonio M."/>
            <person name="Oren A."/>
            <person name="Chaudhuri R.R."/>
            <person name="La Ragione R."/>
            <person name="Hildebrand F."/>
            <person name="Pallen M.J."/>
        </authorList>
    </citation>
    <scope>NUCLEOTIDE SEQUENCE</scope>
    <source>
        <strain evidence="5">CHK165-10780</strain>
    </source>
</reference>
<dbReference type="InterPro" id="IPR008921">
    <property type="entry name" value="DNA_pol3_clamp-load_cplx_C"/>
</dbReference>
<comment type="similarity">
    <text evidence="1">Belongs to the AAA ATPase family. RarA/MGS1/WRNIP1 subfamily.</text>
</comment>
<dbReference type="CDD" id="cd18139">
    <property type="entry name" value="HLD_clamp_RarA"/>
    <property type="match status" value="1"/>
</dbReference>
<feature type="domain" description="AAA+ ATPase" evidence="4">
    <location>
        <begin position="38"/>
        <end position="150"/>
    </location>
</feature>
<evidence type="ECO:0000313" key="5">
    <source>
        <dbReference type="EMBL" id="HIQ64169.1"/>
    </source>
</evidence>
<dbReference type="GO" id="GO:0005524">
    <property type="term" value="F:ATP binding"/>
    <property type="evidence" value="ECO:0007669"/>
    <property type="project" value="UniProtKB-KW"/>
</dbReference>
<dbReference type="EMBL" id="DVFU01000009">
    <property type="protein sequence ID" value="HIQ64169.1"/>
    <property type="molecule type" value="Genomic_DNA"/>
</dbReference>
<protein>
    <submittedName>
        <fullName evidence="5">Replication-associated recombination protein A</fullName>
    </submittedName>
</protein>
<dbReference type="InterPro" id="IPR051314">
    <property type="entry name" value="AAA_ATPase_RarA/MGS1/WRNIP1"/>
</dbReference>
<dbReference type="InterPro" id="IPR021886">
    <property type="entry name" value="MgsA_C"/>
</dbReference>
<organism evidence="5 6">
    <name type="scientific">Candidatus Faecenecus gallistercoris</name>
    <dbReference type="NCBI Taxonomy" id="2840793"/>
    <lineage>
        <taxon>Bacteria</taxon>
        <taxon>Bacillati</taxon>
        <taxon>Bacillota</taxon>
        <taxon>Bacillota incertae sedis</taxon>
        <taxon>Candidatus Faecenecus</taxon>
    </lineage>
</organism>
<dbReference type="Proteomes" id="UP000886725">
    <property type="component" value="Unassembled WGS sequence"/>
</dbReference>
<dbReference type="GO" id="GO:0003677">
    <property type="term" value="F:DNA binding"/>
    <property type="evidence" value="ECO:0007669"/>
    <property type="project" value="InterPro"/>
</dbReference>
<dbReference type="SUPFAM" id="SSF52540">
    <property type="entry name" value="P-loop containing nucleoside triphosphate hydrolases"/>
    <property type="match status" value="1"/>
</dbReference>
<accession>A0A9D0YY03</accession>
<comment type="caution">
    <text evidence="5">The sequence shown here is derived from an EMBL/GenBank/DDBJ whole genome shotgun (WGS) entry which is preliminary data.</text>
</comment>
<dbReference type="FunFam" id="1.20.272.10:FF:000001">
    <property type="entry name" value="Putative AAA family ATPase"/>
    <property type="match status" value="1"/>
</dbReference>
<reference evidence="5" key="1">
    <citation type="submission" date="2020-10" db="EMBL/GenBank/DDBJ databases">
        <authorList>
            <person name="Gilroy R."/>
        </authorList>
    </citation>
    <scope>NUCLEOTIDE SEQUENCE</scope>
    <source>
        <strain evidence="5">CHK165-10780</strain>
    </source>
</reference>
<dbReference type="GO" id="GO:0008047">
    <property type="term" value="F:enzyme activator activity"/>
    <property type="evidence" value="ECO:0007669"/>
    <property type="project" value="TreeGrafter"/>
</dbReference>
<dbReference type="Gene3D" id="1.20.272.10">
    <property type="match status" value="1"/>
</dbReference>
<dbReference type="Gene3D" id="3.40.50.300">
    <property type="entry name" value="P-loop containing nucleotide triphosphate hydrolases"/>
    <property type="match status" value="1"/>
</dbReference>
<dbReference type="Gene3D" id="1.10.3710.10">
    <property type="entry name" value="DNA polymerase III clamp loader subunits, C-terminal domain"/>
    <property type="match status" value="1"/>
</dbReference>
<dbReference type="InterPro" id="IPR032423">
    <property type="entry name" value="AAA_assoc_2"/>
</dbReference>
<keyword evidence="2" id="KW-0547">Nucleotide-binding</keyword>
<dbReference type="Pfam" id="PF00004">
    <property type="entry name" value="AAA"/>
    <property type="match status" value="1"/>
</dbReference>
<evidence type="ECO:0000259" key="4">
    <source>
        <dbReference type="SMART" id="SM00382"/>
    </source>
</evidence>
<dbReference type="PANTHER" id="PTHR13779:SF7">
    <property type="entry name" value="ATPASE WRNIP1"/>
    <property type="match status" value="1"/>
</dbReference>
<dbReference type="SMART" id="SM00382">
    <property type="entry name" value="AAA"/>
    <property type="match status" value="1"/>
</dbReference>
<dbReference type="GO" id="GO:0006261">
    <property type="term" value="P:DNA-templated DNA replication"/>
    <property type="evidence" value="ECO:0007669"/>
    <property type="project" value="TreeGrafter"/>
</dbReference>
<dbReference type="GO" id="GO:0000731">
    <property type="term" value="P:DNA synthesis involved in DNA repair"/>
    <property type="evidence" value="ECO:0007669"/>
    <property type="project" value="TreeGrafter"/>
</dbReference>
<proteinExistence type="inferred from homology"/>
<dbReference type="PANTHER" id="PTHR13779">
    <property type="entry name" value="WERNER HELICASE-INTERACTING PROTEIN 1 FAMILY MEMBER"/>
    <property type="match status" value="1"/>
</dbReference>
<sequence length="410" mass="45487">MEKPLALKLAPNSINEVIGQKHLLGKGKVLRNLVENKKLFSMILYGRPGIGKTSIAMAIVKDLGVRYRFLNATTSNKQDFNVVVEEAKVYDGIVLVMDEIHRMNKDKQDLLLPQLESGLITLIGMTTSNPYHAINPAIRSRCQLFELHELTKEDILEGLKRAIKHPDLEGIQIEDDVLNYIASISGNDLRFAYNLLEVAFYSTKDKKVTMDVVGGISNKGSFFMDKDGDGYYDVLSALQKSIRGSDVDASLHYLARLVVAGDLESIARRLSVIAYEDIGLANPSIGPKVMAAIHAATLVGFPEARIPLAEIVIEMALSPKSNTAHVALDNAIADVETGRAGPIPVYLRGGGTPEYKYPHDYKGSYVYQQYLPDNLKKKKYYIPKSESKYERALAEIDQKIAEIKKKNESS</sequence>
<dbReference type="InterPro" id="IPR003593">
    <property type="entry name" value="AAA+_ATPase"/>
</dbReference>
<dbReference type="GO" id="GO:0016887">
    <property type="term" value="F:ATP hydrolysis activity"/>
    <property type="evidence" value="ECO:0007669"/>
    <property type="project" value="InterPro"/>
</dbReference>
<gene>
    <name evidence="5" type="ORF">IAC85_00340</name>
</gene>
<dbReference type="CDD" id="cd00009">
    <property type="entry name" value="AAA"/>
    <property type="match status" value="1"/>
</dbReference>
<dbReference type="SUPFAM" id="SSF48019">
    <property type="entry name" value="post-AAA+ oligomerization domain-like"/>
    <property type="match status" value="1"/>
</dbReference>
<dbReference type="InterPro" id="IPR027417">
    <property type="entry name" value="P-loop_NTPase"/>
</dbReference>
<dbReference type="GO" id="GO:0017116">
    <property type="term" value="F:single-stranded DNA helicase activity"/>
    <property type="evidence" value="ECO:0007669"/>
    <property type="project" value="TreeGrafter"/>
</dbReference>
<dbReference type="AlphaFoldDB" id="A0A9D0YY03"/>
<name>A0A9D0YY03_9FIRM</name>
<keyword evidence="3" id="KW-0067">ATP-binding</keyword>
<evidence type="ECO:0000256" key="2">
    <source>
        <dbReference type="ARBA" id="ARBA00022741"/>
    </source>
</evidence>
<dbReference type="Pfam" id="PF16193">
    <property type="entry name" value="AAA_assoc_2"/>
    <property type="match status" value="1"/>
</dbReference>
<dbReference type="InterPro" id="IPR003959">
    <property type="entry name" value="ATPase_AAA_core"/>
</dbReference>
<dbReference type="Pfam" id="PF12002">
    <property type="entry name" value="MgsA_C"/>
    <property type="match status" value="1"/>
</dbReference>
<dbReference type="Gene3D" id="1.10.8.60">
    <property type="match status" value="1"/>
</dbReference>
<evidence type="ECO:0000256" key="3">
    <source>
        <dbReference type="ARBA" id="ARBA00022840"/>
    </source>
</evidence>
<evidence type="ECO:0000256" key="1">
    <source>
        <dbReference type="ARBA" id="ARBA00008959"/>
    </source>
</evidence>
<evidence type="ECO:0000313" key="6">
    <source>
        <dbReference type="Proteomes" id="UP000886725"/>
    </source>
</evidence>